<feature type="region of interest" description="Disordered" evidence="1">
    <location>
        <begin position="61"/>
        <end position="95"/>
    </location>
</feature>
<feature type="compositionally biased region" description="Polar residues" evidence="1">
    <location>
        <begin position="85"/>
        <end position="95"/>
    </location>
</feature>
<evidence type="ECO:0000313" key="3">
    <source>
        <dbReference type="Proteomes" id="UP000000263"/>
    </source>
</evidence>
<protein>
    <submittedName>
        <fullName evidence="2">Uncharacterized protein</fullName>
    </submittedName>
</protein>
<dbReference type="EMBL" id="CP000804">
    <property type="protein sequence ID" value="ABU58077.1"/>
    <property type="molecule type" value="Genomic_DNA"/>
</dbReference>
<evidence type="ECO:0000313" key="2">
    <source>
        <dbReference type="EMBL" id="ABU58077.1"/>
    </source>
</evidence>
<dbReference type="HOGENOM" id="CLU_2371000_0_0_0"/>
<feature type="compositionally biased region" description="Low complexity" evidence="1">
    <location>
        <begin position="28"/>
        <end position="39"/>
    </location>
</feature>
<proteinExistence type="predicted"/>
<name>A7NKQ7_ROSCS</name>
<dbReference type="Proteomes" id="UP000000263">
    <property type="component" value="Chromosome"/>
</dbReference>
<dbReference type="AlphaFoldDB" id="A7NKQ7"/>
<dbReference type="KEGG" id="rca:Rcas_1989"/>
<reference evidence="2 3" key="1">
    <citation type="submission" date="2007-08" db="EMBL/GenBank/DDBJ databases">
        <title>Complete sequence of Roseiflexus castenholzii DSM 13941.</title>
        <authorList>
            <consortium name="US DOE Joint Genome Institute"/>
            <person name="Copeland A."/>
            <person name="Lucas S."/>
            <person name="Lapidus A."/>
            <person name="Barry K."/>
            <person name="Glavina del Rio T."/>
            <person name="Dalin E."/>
            <person name="Tice H."/>
            <person name="Pitluck S."/>
            <person name="Thompson L.S."/>
            <person name="Brettin T."/>
            <person name="Bruce D."/>
            <person name="Detter J.C."/>
            <person name="Han C."/>
            <person name="Tapia R."/>
            <person name="Schmutz J."/>
            <person name="Larimer F."/>
            <person name="Land M."/>
            <person name="Hauser L."/>
            <person name="Kyrpides N."/>
            <person name="Mikhailova N."/>
            <person name="Bryant D.A."/>
            <person name="Hanada S."/>
            <person name="Tsukatani Y."/>
            <person name="Richardson P."/>
        </authorList>
    </citation>
    <scope>NUCLEOTIDE SEQUENCE [LARGE SCALE GENOMIC DNA]</scope>
    <source>
        <strain evidence="3">DSM 13941 / HLO8</strain>
    </source>
</reference>
<keyword evidence="3" id="KW-1185">Reference proteome</keyword>
<accession>A7NKQ7</accession>
<evidence type="ECO:0000256" key="1">
    <source>
        <dbReference type="SAM" id="MobiDB-lite"/>
    </source>
</evidence>
<organism evidence="2 3">
    <name type="scientific">Roseiflexus castenholzii (strain DSM 13941 / HLO8)</name>
    <dbReference type="NCBI Taxonomy" id="383372"/>
    <lineage>
        <taxon>Bacteria</taxon>
        <taxon>Bacillati</taxon>
        <taxon>Chloroflexota</taxon>
        <taxon>Chloroflexia</taxon>
        <taxon>Chloroflexales</taxon>
        <taxon>Roseiflexineae</taxon>
        <taxon>Roseiflexaceae</taxon>
        <taxon>Roseiflexus</taxon>
    </lineage>
</organism>
<sequence>MCRPWKSDALRVPSGVGTPSNDTMPGKASTDARSAASGARSRETFDTALFLRVKADRRRVARHVANDAAETRTKGTMPEADDQARQQVEQRCSAE</sequence>
<gene>
    <name evidence="2" type="ordered locus">Rcas_1989</name>
</gene>
<dbReference type="STRING" id="383372.Rcas_1989"/>
<feature type="region of interest" description="Disordered" evidence="1">
    <location>
        <begin position="1"/>
        <end position="45"/>
    </location>
</feature>